<dbReference type="AlphaFoldDB" id="A0A7I8L3H4"/>
<organism evidence="1 2">
    <name type="scientific">Spirodela intermedia</name>
    <name type="common">Intermediate duckweed</name>
    <dbReference type="NCBI Taxonomy" id="51605"/>
    <lineage>
        <taxon>Eukaryota</taxon>
        <taxon>Viridiplantae</taxon>
        <taxon>Streptophyta</taxon>
        <taxon>Embryophyta</taxon>
        <taxon>Tracheophyta</taxon>
        <taxon>Spermatophyta</taxon>
        <taxon>Magnoliopsida</taxon>
        <taxon>Liliopsida</taxon>
        <taxon>Araceae</taxon>
        <taxon>Lemnoideae</taxon>
        <taxon>Spirodela</taxon>
    </lineage>
</organism>
<reference evidence="1" key="1">
    <citation type="submission" date="2020-02" db="EMBL/GenBank/DDBJ databases">
        <authorList>
            <person name="Scholz U."/>
            <person name="Mascher M."/>
            <person name="Fiebig A."/>
        </authorList>
    </citation>
    <scope>NUCLEOTIDE SEQUENCE</scope>
</reference>
<evidence type="ECO:0000313" key="2">
    <source>
        <dbReference type="Proteomes" id="UP000663760"/>
    </source>
</evidence>
<protein>
    <submittedName>
        <fullName evidence="1">Uncharacterized protein</fullName>
    </submittedName>
</protein>
<gene>
    <name evidence="1" type="ORF">SI8410_11015241</name>
</gene>
<dbReference type="EMBL" id="LR746274">
    <property type="protein sequence ID" value="CAA7404563.1"/>
    <property type="molecule type" value="Genomic_DNA"/>
</dbReference>
<name>A0A7I8L3H4_SPIIN</name>
<evidence type="ECO:0000313" key="1">
    <source>
        <dbReference type="EMBL" id="CAA7404563.1"/>
    </source>
</evidence>
<keyword evidence="2" id="KW-1185">Reference proteome</keyword>
<proteinExistence type="predicted"/>
<sequence length="23" mass="2554">MQNILLMLTIITKLGLHVCSKAL</sequence>
<accession>A0A7I8L3H4</accession>
<dbReference type="Proteomes" id="UP000663760">
    <property type="component" value="Chromosome 11"/>
</dbReference>